<dbReference type="GO" id="GO:0006644">
    <property type="term" value="P:phospholipid metabolic process"/>
    <property type="evidence" value="ECO:0007669"/>
    <property type="project" value="InterPro"/>
</dbReference>
<evidence type="ECO:0000256" key="3">
    <source>
        <dbReference type="SAM" id="MobiDB-lite"/>
    </source>
</evidence>
<keyword evidence="2" id="KW-0964">Secreted</keyword>
<feature type="region of interest" description="Disordered" evidence="3">
    <location>
        <begin position="203"/>
        <end position="231"/>
    </location>
</feature>
<dbReference type="Gene3D" id="1.20.90.10">
    <property type="entry name" value="Phospholipase A2 domain"/>
    <property type="match status" value="1"/>
</dbReference>
<feature type="compositionally biased region" description="Low complexity" evidence="3">
    <location>
        <begin position="86"/>
        <end position="104"/>
    </location>
</feature>
<proteinExistence type="predicted"/>
<dbReference type="InterPro" id="IPR036444">
    <property type="entry name" value="PLipase_A2_dom_sf"/>
</dbReference>
<evidence type="ECO:0000256" key="2">
    <source>
        <dbReference type="ARBA" id="ARBA00022525"/>
    </source>
</evidence>
<dbReference type="STRING" id="6689.A0A423SUK8"/>
<dbReference type="InterPro" id="IPR033113">
    <property type="entry name" value="PLA2_histidine"/>
</dbReference>
<reference evidence="5 6" key="2">
    <citation type="submission" date="2019-01" db="EMBL/GenBank/DDBJ databases">
        <title>The decoding of complex shrimp genome reveals the adaptation for benthos swimmer, frequently molting mechanism and breeding impact on genome.</title>
        <authorList>
            <person name="Sun Y."/>
            <person name="Gao Y."/>
            <person name="Yu Y."/>
        </authorList>
    </citation>
    <scope>NUCLEOTIDE SEQUENCE [LARGE SCALE GENOMIC DNA]</scope>
    <source>
        <tissue evidence="5">Muscle</tissue>
    </source>
</reference>
<evidence type="ECO:0000256" key="4">
    <source>
        <dbReference type="SAM" id="SignalP"/>
    </source>
</evidence>
<keyword evidence="4" id="KW-0732">Signal</keyword>
<evidence type="ECO:0000313" key="6">
    <source>
        <dbReference type="Proteomes" id="UP000283509"/>
    </source>
</evidence>
<feature type="compositionally biased region" description="Basic and acidic residues" evidence="3">
    <location>
        <begin position="72"/>
        <end position="82"/>
    </location>
</feature>
<reference evidence="5 6" key="1">
    <citation type="submission" date="2018-04" db="EMBL/GenBank/DDBJ databases">
        <authorList>
            <person name="Zhang X."/>
            <person name="Yuan J."/>
            <person name="Li F."/>
            <person name="Xiang J."/>
        </authorList>
    </citation>
    <scope>NUCLEOTIDE SEQUENCE [LARGE SCALE GENOMIC DNA]</scope>
    <source>
        <tissue evidence="5">Muscle</tissue>
    </source>
</reference>
<feature type="chain" id="PRO_5019361655" evidence="4">
    <location>
        <begin position="19"/>
        <end position="231"/>
    </location>
</feature>
<keyword evidence="6" id="KW-1185">Reference proteome</keyword>
<comment type="caution">
    <text evidence="5">The sequence shown here is derived from an EMBL/GenBank/DDBJ whole genome shotgun (WGS) entry which is preliminary data.</text>
</comment>
<feature type="signal peptide" evidence="4">
    <location>
        <begin position="1"/>
        <end position="18"/>
    </location>
</feature>
<dbReference type="GO" id="GO:0016042">
    <property type="term" value="P:lipid catabolic process"/>
    <property type="evidence" value="ECO:0007669"/>
    <property type="project" value="InterPro"/>
</dbReference>
<dbReference type="InterPro" id="IPR010711">
    <property type="entry name" value="PLA2G12"/>
</dbReference>
<dbReference type="PROSITE" id="PS00118">
    <property type="entry name" value="PA2_HIS"/>
    <property type="match status" value="1"/>
</dbReference>
<feature type="compositionally biased region" description="Basic and acidic residues" evidence="3">
    <location>
        <begin position="207"/>
        <end position="225"/>
    </location>
</feature>
<dbReference type="SUPFAM" id="SSF48619">
    <property type="entry name" value="Phospholipase A2, PLA2"/>
    <property type="match status" value="1"/>
</dbReference>
<dbReference type="AlphaFoldDB" id="A0A423SUK8"/>
<organism evidence="5 6">
    <name type="scientific">Penaeus vannamei</name>
    <name type="common">Whiteleg shrimp</name>
    <name type="synonym">Litopenaeus vannamei</name>
    <dbReference type="NCBI Taxonomy" id="6689"/>
    <lineage>
        <taxon>Eukaryota</taxon>
        <taxon>Metazoa</taxon>
        <taxon>Ecdysozoa</taxon>
        <taxon>Arthropoda</taxon>
        <taxon>Crustacea</taxon>
        <taxon>Multicrustacea</taxon>
        <taxon>Malacostraca</taxon>
        <taxon>Eumalacostraca</taxon>
        <taxon>Eucarida</taxon>
        <taxon>Decapoda</taxon>
        <taxon>Dendrobranchiata</taxon>
        <taxon>Penaeoidea</taxon>
        <taxon>Penaeidae</taxon>
        <taxon>Penaeus</taxon>
    </lineage>
</organism>
<dbReference type="PANTHER" id="PTHR12824:SF8">
    <property type="entry name" value="GXIVSPLA2, ISOFORM A"/>
    <property type="match status" value="1"/>
</dbReference>
<dbReference type="EMBL" id="QCYY01002739">
    <property type="protein sequence ID" value="ROT67897.1"/>
    <property type="molecule type" value="Genomic_DNA"/>
</dbReference>
<dbReference type="PANTHER" id="PTHR12824">
    <property type="entry name" value="GROUP XII SECRETORY PHOSPHOLIPASE A2 FAMILY MEMBER"/>
    <property type="match status" value="1"/>
</dbReference>
<gene>
    <name evidence="5" type="ORF">C7M84_013990</name>
</gene>
<feature type="region of interest" description="Disordered" evidence="3">
    <location>
        <begin position="72"/>
        <end position="104"/>
    </location>
</feature>
<protein>
    <submittedName>
        <fullName evidence="5">Phospholipase-like protein A2, group</fullName>
    </submittedName>
</protein>
<dbReference type="GO" id="GO:0004623">
    <property type="term" value="F:phospholipase A2 activity"/>
    <property type="evidence" value="ECO:0007669"/>
    <property type="project" value="InterPro"/>
</dbReference>
<dbReference type="OrthoDB" id="3935740at2759"/>
<dbReference type="GO" id="GO:0050482">
    <property type="term" value="P:arachidonate secretion"/>
    <property type="evidence" value="ECO:0007669"/>
    <property type="project" value="InterPro"/>
</dbReference>
<dbReference type="GO" id="GO:0005509">
    <property type="term" value="F:calcium ion binding"/>
    <property type="evidence" value="ECO:0007669"/>
    <property type="project" value="InterPro"/>
</dbReference>
<dbReference type="GO" id="GO:0005576">
    <property type="term" value="C:extracellular region"/>
    <property type="evidence" value="ECO:0007669"/>
    <property type="project" value="UniProtKB-SubCell"/>
</dbReference>
<dbReference type="Proteomes" id="UP000283509">
    <property type="component" value="Unassembled WGS sequence"/>
</dbReference>
<dbReference type="Pfam" id="PF06951">
    <property type="entry name" value="PLA2G12"/>
    <property type="match status" value="1"/>
</dbReference>
<name>A0A423SUK8_PENVA</name>
<comment type="subcellular location">
    <subcellularLocation>
        <location evidence="1">Secreted</location>
    </subcellularLocation>
</comment>
<evidence type="ECO:0000313" key="5">
    <source>
        <dbReference type="EMBL" id="ROT67897.1"/>
    </source>
</evidence>
<accession>A0A423SUK8</accession>
<evidence type="ECO:0000256" key="1">
    <source>
        <dbReference type="ARBA" id="ARBA00004613"/>
    </source>
</evidence>
<sequence>MRVWSLLCFFLTVTTSTANNIALFWNLYDAVISGGRILHDVADGVGAVSKAIRAIDSFLDSTAEAQVAEALAKGESEAKADEDTPADSPEAAPEAEAPAAADSAPVPSFNGCGALGFHIRDESLPVAQLTECCGTHDSCYSASCRANKRDCDGKLRSCLFSVCDDRSMERGQQKACKGAAKLLFSGTMALSFQQYNNAQEKLTCKNASRDTRKPQKGEGDGEGSARRHRSG</sequence>